<keyword evidence="5" id="KW-1185">Reference proteome</keyword>
<dbReference type="Proteomes" id="UP001329430">
    <property type="component" value="Chromosome 1"/>
</dbReference>
<sequence length="354" mass="40534">MVEANEAVSSVGSSKSREKYFAAYRHFIQWCNEKNVNIYSENILLRYFHQMQKDKKWKSSTMWSRYSMIKSELIIKRGINISQYLKLRCFLKKANEGYSAKKSRIFTKEQFEGFLMDAPDEVYLGIKIVLLIGVTGACRCDEMTKITIDDIEDKGNLILIKIPDSKTKKLRSFTIIGEMFVNIYHKYVSLRPRYMQGRRFFLKYQNGKCYRNVMGIHTISAVPRKVAKFLKLNNIQEYTGHCLRRTSATLPIDGGGSIDSLKHHGGCTSTSVAEEYIDESISIKVENATEILNLNETVVRETDAGNLEVPSVNTLTESTSSLHGFNFQNATFTNCTFNITLMNRSENEFCSIPP</sequence>
<evidence type="ECO:0000256" key="2">
    <source>
        <dbReference type="ARBA" id="ARBA00023172"/>
    </source>
</evidence>
<accession>A0AAN7VTZ9</accession>
<dbReference type="GO" id="GO:0006310">
    <property type="term" value="P:DNA recombination"/>
    <property type="evidence" value="ECO:0007669"/>
    <property type="project" value="UniProtKB-KW"/>
</dbReference>
<dbReference type="GO" id="GO:0003677">
    <property type="term" value="F:DNA binding"/>
    <property type="evidence" value="ECO:0007669"/>
    <property type="project" value="UniProtKB-KW"/>
</dbReference>
<dbReference type="SUPFAM" id="SSF56349">
    <property type="entry name" value="DNA breaking-rejoining enzymes"/>
    <property type="match status" value="1"/>
</dbReference>
<proteinExistence type="predicted"/>
<evidence type="ECO:0000259" key="3">
    <source>
        <dbReference type="PROSITE" id="PS51898"/>
    </source>
</evidence>
<dbReference type="InterPro" id="IPR011010">
    <property type="entry name" value="DNA_brk_join_enz"/>
</dbReference>
<dbReference type="PROSITE" id="PS51898">
    <property type="entry name" value="TYR_RECOMBINASE"/>
    <property type="match status" value="1"/>
</dbReference>
<dbReference type="InterPro" id="IPR050090">
    <property type="entry name" value="Tyrosine_recombinase_XerCD"/>
</dbReference>
<protein>
    <recommendedName>
        <fullName evidence="3">Tyr recombinase domain-containing protein</fullName>
    </recommendedName>
</protein>
<evidence type="ECO:0000313" key="4">
    <source>
        <dbReference type="EMBL" id="KAK5649303.1"/>
    </source>
</evidence>
<dbReference type="InterPro" id="IPR013762">
    <property type="entry name" value="Integrase-like_cat_sf"/>
</dbReference>
<dbReference type="PANTHER" id="PTHR30349:SF41">
    <property type="entry name" value="INTEGRASE_RECOMBINASE PROTEIN MJ0367-RELATED"/>
    <property type="match status" value="1"/>
</dbReference>
<keyword evidence="2" id="KW-0233">DNA recombination</keyword>
<dbReference type="Gene3D" id="1.10.443.10">
    <property type="entry name" value="Intergrase catalytic core"/>
    <property type="match status" value="1"/>
</dbReference>
<comment type="caution">
    <text evidence="4">The sequence shown here is derived from an EMBL/GenBank/DDBJ whole genome shotgun (WGS) entry which is preliminary data.</text>
</comment>
<keyword evidence="1" id="KW-0238">DNA-binding</keyword>
<dbReference type="AlphaFoldDB" id="A0AAN7VTZ9"/>
<organism evidence="4 5">
    <name type="scientific">Pyrocoelia pectoralis</name>
    <dbReference type="NCBI Taxonomy" id="417401"/>
    <lineage>
        <taxon>Eukaryota</taxon>
        <taxon>Metazoa</taxon>
        <taxon>Ecdysozoa</taxon>
        <taxon>Arthropoda</taxon>
        <taxon>Hexapoda</taxon>
        <taxon>Insecta</taxon>
        <taxon>Pterygota</taxon>
        <taxon>Neoptera</taxon>
        <taxon>Endopterygota</taxon>
        <taxon>Coleoptera</taxon>
        <taxon>Polyphaga</taxon>
        <taxon>Elateriformia</taxon>
        <taxon>Elateroidea</taxon>
        <taxon>Lampyridae</taxon>
        <taxon>Lampyrinae</taxon>
        <taxon>Pyrocoelia</taxon>
    </lineage>
</organism>
<dbReference type="CDD" id="cd00397">
    <property type="entry name" value="DNA_BRE_C"/>
    <property type="match status" value="1"/>
</dbReference>
<reference evidence="4 5" key="1">
    <citation type="journal article" date="2024" name="Insects">
        <title>An Improved Chromosome-Level Genome Assembly of the Firefly Pyrocoelia pectoralis.</title>
        <authorList>
            <person name="Fu X."/>
            <person name="Meyer-Rochow V.B."/>
            <person name="Ballantyne L."/>
            <person name="Zhu X."/>
        </authorList>
    </citation>
    <scope>NUCLEOTIDE SEQUENCE [LARGE SCALE GENOMIC DNA]</scope>
    <source>
        <strain evidence="4">XCY_ONT2</strain>
    </source>
</reference>
<evidence type="ECO:0000313" key="5">
    <source>
        <dbReference type="Proteomes" id="UP001329430"/>
    </source>
</evidence>
<dbReference type="PANTHER" id="PTHR30349">
    <property type="entry name" value="PHAGE INTEGRASE-RELATED"/>
    <property type="match status" value="1"/>
</dbReference>
<dbReference type="InterPro" id="IPR002104">
    <property type="entry name" value="Integrase_catalytic"/>
</dbReference>
<feature type="domain" description="Tyr recombinase" evidence="3">
    <location>
        <begin position="101"/>
        <end position="290"/>
    </location>
</feature>
<dbReference type="Pfam" id="PF00589">
    <property type="entry name" value="Phage_integrase"/>
    <property type="match status" value="1"/>
</dbReference>
<evidence type="ECO:0000256" key="1">
    <source>
        <dbReference type="ARBA" id="ARBA00023125"/>
    </source>
</evidence>
<gene>
    <name evidence="4" type="ORF">RI129_000332</name>
</gene>
<dbReference type="EMBL" id="JAVRBK010000001">
    <property type="protein sequence ID" value="KAK5649303.1"/>
    <property type="molecule type" value="Genomic_DNA"/>
</dbReference>
<dbReference type="GO" id="GO:0015074">
    <property type="term" value="P:DNA integration"/>
    <property type="evidence" value="ECO:0007669"/>
    <property type="project" value="InterPro"/>
</dbReference>
<name>A0AAN7VTZ9_9COLE</name>